<proteinExistence type="predicted"/>
<dbReference type="Proteomes" id="UP000011944">
    <property type="component" value="Unassembled WGS sequence"/>
</dbReference>
<dbReference type="SUPFAM" id="SSF56281">
    <property type="entry name" value="Metallo-hydrolase/oxidoreductase"/>
    <property type="match status" value="1"/>
</dbReference>
<accession>M1ZY89</accession>
<evidence type="ECO:0000313" key="2">
    <source>
        <dbReference type="EMBL" id="EKN42393.1"/>
    </source>
</evidence>
<feature type="non-terminal residue" evidence="2">
    <location>
        <position position="1"/>
    </location>
</feature>
<comment type="caution">
    <text evidence="2">The sequence shown here is derived from an EMBL/GenBank/DDBJ whole genome shotgun (WGS) entry which is preliminary data.</text>
</comment>
<dbReference type="InterPro" id="IPR001279">
    <property type="entry name" value="Metallo-B-lactamas"/>
</dbReference>
<dbReference type="PANTHER" id="PTHR42951:SF4">
    <property type="entry name" value="ACYL-COENZYME A THIOESTERASE MBLAC2"/>
    <property type="match status" value="1"/>
</dbReference>
<dbReference type="SMART" id="SM00849">
    <property type="entry name" value="Lactamase_B"/>
    <property type="match status" value="1"/>
</dbReference>
<dbReference type="EMBL" id="AMXI01000399">
    <property type="protein sequence ID" value="EKN42393.1"/>
    <property type="molecule type" value="Genomic_DNA"/>
</dbReference>
<evidence type="ECO:0000313" key="3">
    <source>
        <dbReference type="Proteomes" id="UP000011944"/>
    </source>
</evidence>
<dbReference type="InterPro" id="IPR036866">
    <property type="entry name" value="RibonucZ/Hydroxyglut_hydro"/>
</dbReference>
<dbReference type="Pfam" id="PF00753">
    <property type="entry name" value="Lactamase_B"/>
    <property type="match status" value="1"/>
</dbReference>
<name>M1ZY89_CLOBO</name>
<dbReference type="PANTHER" id="PTHR42951">
    <property type="entry name" value="METALLO-BETA-LACTAMASE DOMAIN-CONTAINING"/>
    <property type="match status" value="1"/>
</dbReference>
<dbReference type="InterPro" id="IPR050855">
    <property type="entry name" value="NDM-1-like"/>
</dbReference>
<dbReference type="AlphaFoldDB" id="M1ZY89"/>
<reference evidence="2 3" key="2">
    <citation type="submission" date="2013-03" db="EMBL/GenBank/DDBJ databases">
        <title>Diversity in Clostridium botulinum.</title>
        <authorList>
            <person name="Timme R.E."/>
            <person name="Allard M."/>
            <person name="Luo Y."/>
            <person name="Strain E."/>
            <person name="Gonzalez-Escalona N."/>
            <person name="Brown E."/>
        </authorList>
    </citation>
    <scope>NUCLEOTIDE SEQUENCE [LARGE SCALE GENOMIC DNA]</scope>
    <source>
        <strain evidence="2 3">CFSAN001627</strain>
    </source>
</reference>
<protein>
    <submittedName>
        <fullName evidence="2">Putative metallo beta-lactamase family protein</fullName>
    </submittedName>
</protein>
<gene>
    <name evidence="2" type="ORF">CFSAN001627_07050</name>
</gene>
<feature type="non-terminal residue" evidence="2">
    <location>
        <position position="266"/>
    </location>
</feature>
<feature type="domain" description="Metallo-beta-lactamase" evidence="1">
    <location>
        <begin position="86"/>
        <end position="258"/>
    </location>
</feature>
<organism evidence="2 3">
    <name type="scientific">Clostridium botulinum CFSAN001627</name>
    <dbReference type="NCBI Taxonomy" id="1232189"/>
    <lineage>
        <taxon>Bacteria</taxon>
        <taxon>Bacillati</taxon>
        <taxon>Bacillota</taxon>
        <taxon>Clostridia</taxon>
        <taxon>Eubacteriales</taxon>
        <taxon>Clostridiaceae</taxon>
        <taxon>Clostridium</taxon>
    </lineage>
</organism>
<dbReference type="Gene3D" id="3.60.15.10">
    <property type="entry name" value="Ribonuclease Z/Hydroxyacylglutathione hydrolase-like"/>
    <property type="match status" value="1"/>
</dbReference>
<reference evidence="2 3" key="1">
    <citation type="submission" date="2012-10" db="EMBL/GenBank/DDBJ databases">
        <authorList>
            <person name="Strain E.A."/>
            <person name="Brown E."/>
            <person name="Allard M.W."/>
            <person name="Gonzalez-Escalona N."/>
            <person name="Timme R."/>
        </authorList>
    </citation>
    <scope>NUCLEOTIDE SEQUENCE [LARGE SCALE GENOMIC DNA]</scope>
    <source>
        <strain evidence="2 3">CFSAN001627</strain>
    </source>
</reference>
<sequence length="266" mass="31290">NNYKYTHIKNIYVYLYYYYNMDKYILCIKLNLNIVKGVYINKIPIDDIVHLWGSFNFILIKAVYFMTLTKVTDRIYFLENDKEADRALIGYIKGDKYSLMVDAGNSKNHVEKFNNSIEKLNLRLPDYVAITHWHWDHTYGMNAVTGKTIACEITNERLKIMSKWQWTDEAMKQRLLTGEDIEFADTNIRKEYKNLQDIKVIPADVVFKDDLEINLGGLKVILKNVVAPHSEDSVIVYVPEERVVFIGDAYSIDFYNNYKYDLAKLQ</sequence>
<evidence type="ECO:0000259" key="1">
    <source>
        <dbReference type="SMART" id="SM00849"/>
    </source>
</evidence>